<accession>A0A5R8WKG4</accession>
<dbReference type="AlphaFoldDB" id="A0A5R8WKG4"/>
<protein>
    <submittedName>
        <fullName evidence="1">Uncharacterized protein</fullName>
    </submittedName>
</protein>
<proteinExistence type="predicted"/>
<dbReference type="RefSeq" id="WP_138080895.1">
    <property type="nucleotide sequence ID" value="NZ_VAJM01000014.1"/>
</dbReference>
<keyword evidence="2" id="KW-1185">Reference proteome</keyword>
<dbReference type="EMBL" id="VAJM01000014">
    <property type="protein sequence ID" value="TLM89164.1"/>
    <property type="molecule type" value="Genomic_DNA"/>
</dbReference>
<dbReference type="Proteomes" id="UP000305517">
    <property type="component" value="Unassembled WGS sequence"/>
</dbReference>
<comment type="caution">
    <text evidence="1">The sequence shown here is derived from an EMBL/GenBank/DDBJ whole genome shotgun (WGS) entry which is preliminary data.</text>
</comment>
<evidence type="ECO:0000313" key="2">
    <source>
        <dbReference type="Proteomes" id="UP000305517"/>
    </source>
</evidence>
<reference evidence="1 2" key="1">
    <citation type="submission" date="2019-05" db="EMBL/GenBank/DDBJ databases">
        <title>Hymenobacter edaphi sp. nov., isolated from abandoned arsenic-contaminated farmland soil.</title>
        <authorList>
            <person name="Nie L."/>
        </authorList>
    </citation>
    <scope>NUCLEOTIDE SEQUENCE [LARGE SCALE GENOMIC DNA]</scope>
    <source>
        <strain evidence="1 2">1-3-3-8</strain>
    </source>
</reference>
<organism evidence="1 2">
    <name type="scientific">Hymenobacter jeollabukensis</name>
    <dbReference type="NCBI Taxonomy" id="2025313"/>
    <lineage>
        <taxon>Bacteria</taxon>
        <taxon>Pseudomonadati</taxon>
        <taxon>Bacteroidota</taxon>
        <taxon>Cytophagia</taxon>
        <taxon>Cytophagales</taxon>
        <taxon>Hymenobacteraceae</taxon>
        <taxon>Hymenobacter</taxon>
    </lineage>
</organism>
<sequence length="115" mass="12850">MTATYPYLQDAGRYSQPVRQLDFEPFVTFVGTTPSVVVHAAPSSRSPVVRRLAYPLLITPYDSVSRADFWLPVTAADSSFQGYADARQLYCLADVTLTIEQKNGRLRITSVIPYD</sequence>
<name>A0A5R8WKG4_9BACT</name>
<evidence type="ECO:0000313" key="1">
    <source>
        <dbReference type="EMBL" id="TLM89164.1"/>
    </source>
</evidence>
<gene>
    <name evidence="1" type="ORF">FDY95_21580</name>
</gene>
<dbReference type="OrthoDB" id="894163at2"/>